<dbReference type="Pfam" id="PF12348">
    <property type="entry name" value="CLASP_N"/>
    <property type="match status" value="1"/>
</dbReference>
<feature type="domain" description="CLASP N-terminal" evidence="1">
    <location>
        <begin position="2"/>
        <end position="105"/>
    </location>
</feature>
<dbReference type="AlphaFoldDB" id="A0A183D9M3"/>
<protein>
    <submittedName>
        <fullName evidence="2">CLASP_N domain-containing protein</fullName>
    </submittedName>
</protein>
<name>A0A183D9M3_9BILA</name>
<reference evidence="2" key="1">
    <citation type="submission" date="2016-06" db="UniProtKB">
        <authorList>
            <consortium name="WormBaseParasite"/>
        </authorList>
    </citation>
    <scope>IDENTIFICATION</scope>
</reference>
<evidence type="ECO:0000313" key="2">
    <source>
        <dbReference type="WBParaSite" id="GPUH_0000542101-mRNA-1"/>
    </source>
</evidence>
<evidence type="ECO:0000259" key="1">
    <source>
        <dbReference type="Pfam" id="PF12348"/>
    </source>
</evidence>
<proteinExistence type="predicted"/>
<dbReference type="InterPro" id="IPR024395">
    <property type="entry name" value="CLASP_N_dom"/>
</dbReference>
<dbReference type="InterPro" id="IPR016024">
    <property type="entry name" value="ARM-type_fold"/>
</dbReference>
<sequence>LREHISEACATMQNTNLDWNRRVAALKMLRAVVIGGGMDYSNFSEEMREIQAALLISVKDLRSQLCREACVTIAFYCERLGLGMVTAMDTLMPTLILLMQNSAKVLFHISSYKNCNTWHYFNIFRSKCKCQAGMT</sequence>
<dbReference type="Gene3D" id="1.25.10.10">
    <property type="entry name" value="Leucine-rich Repeat Variant"/>
    <property type="match status" value="1"/>
</dbReference>
<organism evidence="2">
    <name type="scientific">Gongylonema pulchrum</name>
    <dbReference type="NCBI Taxonomy" id="637853"/>
    <lineage>
        <taxon>Eukaryota</taxon>
        <taxon>Metazoa</taxon>
        <taxon>Ecdysozoa</taxon>
        <taxon>Nematoda</taxon>
        <taxon>Chromadorea</taxon>
        <taxon>Rhabditida</taxon>
        <taxon>Spirurina</taxon>
        <taxon>Spiruromorpha</taxon>
        <taxon>Spiruroidea</taxon>
        <taxon>Gongylonematidae</taxon>
        <taxon>Gongylonema</taxon>
    </lineage>
</organism>
<dbReference type="WBParaSite" id="GPUH_0000542101-mRNA-1">
    <property type="protein sequence ID" value="GPUH_0000542101-mRNA-1"/>
    <property type="gene ID" value="GPUH_0000542101"/>
</dbReference>
<dbReference type="SUPFAM" id="SSF48371">
    <property type="entry name" value="ARM repeat"/>
    <property type="match status" value="1"/>
</dbReference>
<accession>A0A183D9M3</accession>
<dbReference type="InterPro" id="IPR011989">
    <property type="entry name" value="ARM-like"/>
</dbReference>